<evidence type="ECO:0000256" key="2">
    <source>
        <dbReference type="ARBA" id="ARBA00022468"/>
    </source>
</evidence>
<feature type="region of interest" description="Disordered" evidence="6">
    <location>
        <begin position="322"/>
        <end position="406"/>
    </location>
</feature>
<dbReference type="PROSITE" id="PS50238">
    <property type="entry name" value="RHOGAP"/>
    <property type="match status" value="1"/>
</dbReference>
<dbReference type="SUPFAM" id="SSF48350">
    <property type="entry name" value="GTPase activation domain, GAP"/>
    <property type="match status" value="1"/>
</dbReference>
<evidence type="ECO:0000313" key="9">
    <source>
        <dbReference type="Proteomes" id="UP000695562"/>
    </source>
</evidence>
<feature type="compositionally biased region" description="Low complexity" evidence="6">
    <location>
        <begin position="652"/>
        <end position="662"/>
    </location>
</feature>
<feature type="domain" description="Rho-GAP" evidence="7">
    <location>
        <begin position="86"/>
        <end position="274"/>
    </location>
</feature>
<dbReference type="EMBL" id="AJWJ01000362">
    <property type="protein sequence ID" value="KAF2071566.1"/>
    <property type="molecule type" value="Genomic_DNA"/>
</dbReference>
<feature type="region of interest" description="Disordered" evidence="6">
    <location>
        <begin position="888"/>
        <end position="911"/>
    </location>
</feature>
<feature type="compositionally biased region" description="Low complexity" evidence="6">
    <location>
        <begin position="352"/>
        <end position="387"/>
    </location>
</feature>
<feature type="coiled-coil region" evidence="5">
    <location>
        <begin position="764"/>
        <end position="798"/>
    </location>
</feature>
<feature type="coiled-coil region" evidence="5">
    <location>
        <begin position="682"/>
        <end position="734"/>
    </location>
</feature>
<dbReference type="Gene3D" id="1.10.555.10">
    <property type="entry name" value="Rho GTPase activation protein"/>
    <property type="match status" value="1"/>
</dbReference>
<proteinExistence type="predicted"/>
<comment type="caution">
    <text evidence="8">The sequence shown here is derived from an EMBL/GenBank/DDBJ whole genome shotgun (WGS) entry which is preliminary data.</text>
</comment>
<dbReference type="Pfam" id="PF00620">
    <property type="entry name" value="RhoGAP"/>
    <property type="match status" value="1"/>
</dbReference>
<dbReference type="Proteomes" id="UP000695562">
    <property type="component" value="Unassembled WGS sequence"/>
</dbReference>
<accession>A0A8J4UR38</accession>
<comment type="subcellular location">
    <subcellularLocation>
        <location evidence="1">Cytoplasm</location>
    </subcellularLocation>
</comment>
<evidence type="ECO:0000313" key="8">
    <source>
        <dbReference type="EMBL" id="KAF2071566.1"/>
    </source>
</evidence>
<feature type="compositionally biased region" description="Low complexity" evidence="6">
    <location>
        <begin position="597"/>
        <end position="617"/>
    </location>
</feature>
<evidence type="ECO:0000256" key="4">
    <source>
        <dbReference type="ARBA" id="ARBA00037092"/>
    </source>
</evidence>
<comment type="function">
    <text evidence="4">Rho GTPase-activating protein involved in the signal transduction pathway.</text>
</comment>
<feature type="region of interest" description="Disordered" evidence="6">
    <location>
        <begin position="649"/>
        <end position="675"/>
    </location>
</feature>
<feature type="region of interest" description="Disordered" evidence="6">
    <location>
        <begin position="1"/>
        <end position="56"/>
    </location>
</feature>
<evidence type="ECO:0000259" key="7">
    <source>
        <dbReference type="PROSITE" id="PS50238"/>
    </source>
</evidence>
<name>A0A8J4UR38_9MYCE</name>
<dbReference type="CDD" id="cd00159">
    <property type="entry name" value="RhoGAP"/>
    <property type="match status" value="1"/>
</dbReference>
<feature type="compositionally biased region" description="Low complexity" evidence="6">
    <location>
        <begin position="331"/>
        <end position="344"/>
    </location>
</feature>
<dbReference type="AlphaFoldDB" id="A0A8J4UR38"/>
<evidence type="ECO:0000256" key="6">
    <source>
        <dbReference type="SAM" id="MobiDB-lite"/>
    </source>
</evidence>
<organism evidence="8 9">
    <name type="scientific">Polysphondylium violaceum</name>
    <dbReference type="NCBI Taxonomy" id="133409"/>
    <lineage>
        <taxon>Eukaryota</taxon>
        <taxon>Amoebozoa</taxon>
        <taxon>Evosea</taxon>
        <taxon>Eumycetozoa</taxon>
        <taxon>Dictyostelia</taxon>
        <taxon>Dictyosteliales</taxon>
        <taxon>Dictyosteliaceae</taxon>
        <taxon>Polysphondylium</taxon>
    </lineage>
</organism>
<feature type="compositionally biased region" description="Polar residues" evidence="6">
    <location>
        <begin position="618"/>
        <end position="628"/>
    </location>
</feature>
<evidence type="ECO:0000256" key="3">
    <source>
        <dbReference type="ARBA" id="ARBA00022490"/>
    </source>
</evidence>
<keyword evidence="5" id="KW-0175">Coiled coil</keyword>
<dbReference type="InterPro" id="IPR008936">
    <property type="entry name" value="Rho_GTPase_activation_prot"/>
</dbReference>
<evidence type="ECO:0000256" key="5">
    <source>
        <dbReference type="SAM" id="Coils"/>
    </source>
</evidence>
<keyword evidence="9" id="KW-1185">Reference proteome</keyword>
<sequence length="911" mass="104439">MKNIFRRSVQIFNKKDKDEKGGVPGSPSTGKKDKKKDKNGVGDSSSNDSPTLSRVESVSSYNSDSISSATGPVFIYNPNAKKVFGVPLTQVPCRADSNVPIIVEKLVDHLEKTALTTEGVFRIPGRDVTINSFVKLFDNGEDVDVSPIEPYTAAGLLKRFFRDLPVFVPQQINKRVASLFVSEDGKKKPIDMEILGKLRYLVHQLPSVHFEVMQSLTGLLSKLMSKSDENKMTISNIAICLVPTLNCVPAIVTYPIQYYDFFFNEIFPEHHLYHMRPYQTNLISTAIEEKLEHLSTQPMLIPNHDMQKRYSRPASITISSLVPNVAPNNQSPSSSTITSTTFTSPHHDYPSTPITFTVTTTFTPSLEEQQQQQQQQQLQQQQQQQQQHYPTDTKSERRGYKFDPNDLQFMDTSSDNNSQYLSNKNYLSTNNTGTMNSISSLSSLDRSNYRRSVAYNGTYNSNEDTKAAIQQIKEKIDRYSKEKPATRTREDKEREKLLRYSVDFERFKERYIKEKSDRSSRDINKEIEREIEKRLSPRERLNLLLQSSGGGTSASSTITSRDSKNYQRYSMNQQLQQQLLQLQQQQLQHQLHQPNLSASLSNLNPPPTTTTTTSTTSANKRYSSNNYRYSGRQDYMDEEFYSNFNNSLDMNQQQQQQQPQQQSMRDTLSRQRSQSCFEPENLLLQQQLYQHQQQQLQQQQQQFHHPSYNPQYSAAVIEQKLDKIRDTINNMNMDKDNRLSRDYTYYLREVEDLRSSLAKESVNAEFFVNKNQELEDRLRREEEKNQRLMEEIQLLETYFILKEKAKLSKRISTTKDILTRSRSPTLPTSMNPMMGGTGSLNSSTSSMFLSPPMNSNFSTSPSSSKEAIVNQMLRGSTRSLVNLMPTTTTTTTTTNTMPQQTSNTTPTTTTN</sequence>
<protein>
    <recommendedName>
        <fullName evidence="7">Rho-GAP domain-containing protein</fullName>
    </recommendedName>
</protein>
<dbReference type="GO" id="GO:0005737">
    <property type="term" value="C:cytoplasm"/>
    <property type="evidence" value="ECO:0007669"/>
    <property type="project" value="UniProtKB-SubCell"/>
</dbReference>
<dbReference type="PANTHER" id="PTHR23176:SF12">
    <property type="entry name" value="RHO GTPASE-ACTIVATING PROTEIN GACT"/>
    <property type="match status" value="1"/>
</dbReference>
<keyword evidence="2" id="KW-0343">GTPase activation</keyword>
<keyword evidence="3" id="KW-0963">Cytoplasm</keyword>
<gene>
    <name evidence="8" type="ORF">CYY_007118</name>
</gene>
<reference evidence="8" key="1">
    <citation type="submission" date="2020-01" db="EMBL/GenBank/DDBJ databases">
        <title>Development of genomics and gene disruption for Polysphondylium violaceum indicates a role for the polyketide synthase stlB in stalk morphogenesis.</title>
        <authorList>
            <person name="Narita B."/>
            <person name="Kawabe Y."/>
            <person name="Kin K."/>
            <person name="Saito T."/>
            <person name="Gibbs R."/>
            <person name="Kuspa A."/>
            <person name="Muzny D."/>
            <person name="Queller D."/>
            <person name="Richards S."/>
            <person name="Strassman J."/>
            <person name="Sucgang R."/>
            <person name="Worley K."/>
            <person name="Schaap P."/>
        </authorList>
    </citation>
    <scope>NUCLEOTIDE SEQUENCE</scope>
    <source>
        <strain evidence="8">QSvi11</strain>
    </source>
</reference>
<dbReference type="InterPro" id="IPR050729">
    <property type="entry name" value="Rho-GAP"/>
</dbReference>
<feature type="compositionally biased region" description="Basic and acidic residues" evidence="6">
    <location>
        <begin position="391"/>
        <end position="404"/>
    </location>
</feature>
<feature type="region of interest" description="Disordered" evidence="6">
    <location>
        <begin position="597"/>
        <end position="629"/>
    </location>
</feature>
<dbReference type="SMART" id="SM00324">
    <property type="entry name" value="RhoGAP"/>
    <property type="match status" value="1"/>
</dbReference>
<dbReference type="PANTHER" id="PTHR23176">
    <property type="entry name" value="RHO/RAC/CDC GTPASE-ACTIVATING PROTEIN"/>
    <property type="match status" value="1"/>
</dbReference>
<dbReference type="GO" id="GO:0007165">
    <property type="term" value="P:signal transduction"/>
    <property type="evidence" value="ECO:0007669"/>
    <property type="project" value="InterPro"/>
</dbReference>
<evidence type="ECO:0000256" key="1">
    <source>
        <dbReference type="ARBA" id="ARBA00004496"/>
    </source>
</evidence>
<feature type="compositionally biased region" description="Polar residues" evidence="6">
    <location>
        <begin position="663"/>
        <end position="675"/>
    </location>
</feature>
<dbReference type="GO" id="GO:0005096">
    <property type="term" value="F:GTPase activator activity"/>
    <property type="evidence" value="ECO:0007669"/>
    <property type="project" value="UniProtKB-KW"/>
</dbReference>
<dbReference type="InterPro" id="IPR000198">
    <property type="entry name" value="RhoGAP_dom"/>
</dbReference>
<dbReference type="OrthoDB" id="19923at2759"/>